<protein>
    <submittedName>
        <fullName evidence="1">Uncharacterized protein</fullName>
    </submittedName>
</protein>
<evidence type="ECO:0000313" key="1">
    <source>
        <dbReference type="EnsemblMetazoa" id="AMEC004440-PA"/>
    </source>
</evidence>
<proteinExistence type="predicted"/>
<sequence length="142" mass="16161">MEKRTEYLYIRLGRPIARRLLRRGCRVGGRTGRAGGWTRDRLDQRKQPLARFLVAAARTLHQPGEMFGRVAARFQQPLFEQILRQVVRLHVLLDVRPVLGMLAAGHDLEQRPEVGKVELHQRPAPGGALFRVRKAAEQKGGE</sequence>
<dbReference type="AlphaFoldDB" id="A0A182TLE1"/>
<evidence type="ECO:0000313" key="2">
    <source>
        <dbReference type="Proteomes" id="UP000075902"/>
    </source>
</evidence>
<accession>A0A182TLE1</accession>
<organism evidence="1 2">
    <name type="scientific">Anopheles melas</name>
    <dbReference type="NCBI Taxonomy" id="34690"/>
    <lineage>
        <taxon>Eukaryota</taxon>
        <taxon>Metazoa</taxon>
        <taxon>Ecdysozoa</taxon>
        <taxon>Arthropoda</taxon>
        <taxon>Hexapoda</taxon>
        <taxon>Insecta</taxon>
        <taxon>Pterygota</taxon>
        <taxon>Neoptera</taxon>
        <taxon>Endopterygota</taxon>
        <taxon>Diptera</taxon>
        <taxon>Nematocera</taxon>
        <taxon>Culicoidea</taxon>
        <taxon>Culicidae</taxon>
        <taxon>Anophelinae</taxon>
        <taxon>Anopheles</taxon>
    </lineage>
</organism>
<name>A0A182TLE1_9DIPT</name>
<keyword evidence="2" id="KW-1185">Reference proteome</keyword>
<dbReference type="EnsemblMetazoa" id="AMEC004440-RA">
    <property type="protein sequence ID" value="AMEC004440-PA"/>
    <property type="gene ID" value="AMEC004440"/>
</dbReference>
<dbReference type="VEuPathDB" id="VectorBase:AMEC004440"/>
<dbReference type="Proteomes" id="UP000075902">
    <property type="component" value="Unassembled WGS sequence"/>
</dbReference>
<reference evidence="2" key="1">
    <citation type="submission" date="2014-01" db="EMBL/GenBank/DDBJ databases">
        <title>The Genome Sequence of Anopheles melas CM1001059_A (V2).</title>
        <authorList>
            <consortium name="The Broad Institute Genomics Platform"/>
            <person name="Neafsey D.E."/>
            <person name="Besansky N."/>
            <person name="Howell P."/>
            <person name="Walton C."/>
            <person name="Young S.K."/>
            <person name="Zeng Q."/>
            <person name="Gargeya S."/>
            <person name="Fitzgerald M."/>
            <person name="Haas B."/>
            <person name="Abouelleil A."/>
            <person name="Allen A.W."/>
            <person name="Alvarado L."/>
            <person name="Arachchi H.M."/>
            <person name="Berlin A.M."/>
            <person name="Chapman S.B."/>
            <person name="Gainer-Dewar J."/>
            <person name="Goldberg J."/>
            <person name="Griggs A."/>
            <person name="Gujja S."/>
            <person name="Hansen M."/>
            <person name="Howarth C."/>
            <person name="Imamovic A."/>
            <person name="Ireland A."/>
            <person name="Larimer J."/>
            <person name="McCowan C."/>
            <person name="Murphy C."/>
            <person name="Pearson M."/>
            <person name="Poon T.W."/>
            <person name="Priest M."/>
            <person name="Roberts A."/>
            <person name="Saif S."/>
            <person name="Shea T."/>
            <person name="Sisk P."/>
            <person name="Sykes S."/>
            <person name="Wortman J."/>
            <person name="Nusbaum C."/>
            <person name="Birren B."/>
        </authorList>
    </citation>
    <scope>NUCLEOTIDE SEQUENCE [LARGE SCALE GENOMIC DNA]</scope>
    <source>
        <strain evidence="2">CM1001059</strain>
    </source>
</reference>
<reference evidence="1" key="2">
    <citation type="submission" date="2020-05" db="UniProtKB">
        <authorList>
            <consortium name="EnsemblMetazoa"/>
        </authorList>
    </citation>
    <scope>IDENTIFICATION</scope>
    <source>
        <strain evidence="1">CM1001059</strain>
    </source>
</reference>